<dbReference type="PANTHER" id="PTHR30222:SF12">
    <property type="entry name" value="NORSPERMIDINE SENSOR"/>
    <property type="match status" value="1"/>
</dbReference>
<evidence type="ECO:0000256" key="4">
    <source>
        <dbReference type="ARBA" id="ARBA00022764"/>
    </source>
</evidence>
<dbReference type="RefSeq" id="WP_218284843.1">
    <property type="nucleotide sequence ID" value="NZ_CP076448.1"/>
</dbReference>
<sequence length="369" mass="40388">MTRAAPRRSLALAAGLALGLFALPSLAQERVVNVYNWTDYIDPALLERFTAETGIRVRYDTFDSLETLEAKLSAGRSGYDVIAPTNEPTFSRLIAAGALQPLDLARIPSAAGLDPTLMERLRSSDPGNRHGVIYLWGTIGLGLNVERIRALSRTVPLDSWDLLFKPEHARAISRCGITIMDSQTDVIPTVLRYLGLNQDSTSNDDLRRVEQTLLGIRPFVRSFASGGALEQLATGETCLAMTYSGDVIQAQARAAEANRGVTVAYVAPKEGAQLWFDVLAIPRDAPNPENAHAFINFVLKPENIAAITNVTRYPNAVPASKPLIEPAILADRNVYPAEEDFARFFTVSAVPQTADRARNRVWARFKAGR</sequence>
<dbReference type="PANTHER" id="PTHR30222">
    <property type="entry name" value="SPERMIDINE/PUTRESCINE-BINDING PERIPLASMIC PROTEIN"/>
    <property type="match status" value="1"/>
</dbReference>
<keyword evidence="3 6" id="KW-0732">Signal</keyword>
<dbReference type="CDD" id="cd13659">
    <property type="entry name" value="PBP2_PotF"/>
    <property type="match status" value="1"/>
</dbReference>
<evidence type="ECO:0000313" key="7">
    <source>
        <dbReference type="EMBL" id="QXM23910.1"/>
    </source>
</evidence>
<dbReference type="EMBL" id="CP076448">
    <property type="protein sequence ID" value="QXM23910.1"/>
    <property type="molecule type" value="Genomic_DNA"/>
</dbReference>
<dbReference type="AlphaFoldDB" id="A0A975U0D5"/>
<reference evidence="7" key="1">
    <citation type="submission" date="2021-06" db="EMBL/GenBank/DDBJ databases">
        <title>Elioraea tepida, sp. nov., a moderately thermophilic aerobic anoxygenic phototrophic bacterium isolated from an alkaline siliceous hot spring mat community in Yellowstone National Park, WY, USA.</title>
        <authorList>
            <person name="Saini M.K."/>
            <person name="Yoshida S."/>
            <person name="Sebastian A."/>
            <person name="Hirose S."/>
            <person name="Hara E."/>
            <person name="Tamaki H."/>
            <person name="Soulier N.T."/>
            <person name="Albert I."/>
            <person name="Hanada S."/>
            <person name="Bryant D.A."/>
            <person name="Tank M."/>
        </authorList>
    </citation>
    <scope>NUCLEOTIDE SEQUENCE</scope>
    <source>
        <strain evidence="7">MS-P2</strain>
    </source>
</reference>
<name>A0A975U0D5_9PROT</name>
<evidence type="ECO:0000256" key="3">
    <source>
        <dbReference type="ARBA" id="ARBA00022729"/>
    </source>
</evidence>
<dbReference type="KEGG" id="elio:KO353_11480"/>
<evidence type="ECO:0000256" key="2">
    <source>
        <dbReference type="ARBA" id="ARBA00022448"/>
    </source>
</evidence>
<gene>
    <name evidence="7" type="ORF">KO353_11480</name>
</gene>
<feature type="signal peptide" evidence="6">
    <location>
        <begin position="1"/>
        <end position="27"/>
    </location>
</feature>
<protein>
    <recommendedName>
        <fullName evidence="5">Putrescine-binding periplasmic protein</fullName>
    </recommendedName>
</protein>
<dbReference type="Pfam" id="PF13416">
    <property type="entry name" value="SBP_bac_8"/>
    <property type="match status" value="1"/>
</dbReference>
<organism evidence="7 8">
    <name type="scientific">Elioraea tepida</name>
    <dbReference type="NCBI Taxonomy" id="2843330"/>
    <lineage>
        <taxon>Bacteria</taxon>
        <taxon>Pseudomonadati</taxon>
        <taxon>Pseudomonadota</taxon>
        <taxon>Alphaproteobacteria</taxon>
        <taxon>Acetobacterales</taxon>
        <taxon>Elioraeaceae</taxon>
        <taxon>Elioraea</taxon>
    </lineage>
</organism>
<evidence type="ECO:0000313" key="8">
    <source>
        <dbReference type="Proteomes" id="UP000694001"/>
    </source>
</evidence>
<keyword evidence="4 5" id="KW-0574">Periplasm</keyword>
<comment type="function">
    <text evidence="5">Required for the activity of the bacterial periplasmic transport system of putrescine.</text>
</comment>
<comment type="subcellular location">
    <subcellularLocation>
        <location evidence="1 5">Periplasm</location>
    </subcellularLocation>
</comment>
<dbReference type="PIRSF" id="PIRSF019574">
    <property type="entry name" value="Periplasmic_polyamine_BP"/>
    <property type="match status" value="1"/>
</dbReference>
<evidence type="ECO:0000256" key="1">
    <source>
        <dbReference type="ARBA" id="ARBA00004418"/>
    </source>
</evidence>
<dbReference type="InterPro" id="IPR001188">
    <property type="entry name" value="Sperm_putr-bd"/>
</dbReference>
<evidence type="ECO:0000256" key="5">
    <source>
        <dbReference type="PIRNR" id="PIRNR019574"/>
    </source>
</evidence>
<proteinExistence type="inferred from homology"/>
<comment type="similarity">
    <text evidence="5">Belongs to the bacterial solute-binding protein PotD/PotF family.</text>
</comment>
<dbReference type="Proteomes" id="UP000694001">
    <property type="component" value="Chromosome"/>
</dbReference>
<keyword evidence="2 5" id="KW-0813">Transport</keyword>
<evidence type="ECO:0000256" key="6">
    <source>
        <dbReference type="SAM" id="SignalP"/>
    </source>
</evidence>
<dbReference type="InterPro" id="IPR006059">
    <property type="entry name" value="SBP"/>
</dbReference>
<accession>A0A975U0D5</accession>
<feature type="chain" id="PRO_5038099882" description="Putrescine-binding periplasmic protein" evidence="6">
    <location>
        <begin position="28"/>
        <end position="369"/>
    </location>
</feature>
<keyword evidence="8" id="KW-1185">Reference proteome</keyword>